<evidence type="ECO:0000313" key="3">
    <source>
        <dbReference type="Proteomes" id="UP001565368"/>
    </source>
</evidence>
<evidence type="ECO:0000259" key="1">
    <source>
        <dbReference type="Pfam" id="PF01266"/>
    </source>
</evidence>
<protein>
    <recommendedName>
        <fullName evidence="1">FAD dependent oxidoreductase domain-containing protein</fullName>
    </recommendedName>
</protein>
<dbReference type="InterPro" id="IPR036188">
    <property type="entry name" value="FAD/NAD-bd_sf"/>
</dbReference>
<dbReference type="EMBL" id="JBBXJM010000005">
    <property type="protein sequence ID" value="KAL1407892.1"/>
    <property type="molecule type" value="Genomic_DNA"/>
</dbReference>
<keyword evidence="3" id="KW-1185">Reference proteome</keyword>
<dbReference type="RefSeq" id="XP_069207836.1">
    <property type="nucleotide sequence ID" value="XM_069355765.1"/>
</dbReference>
<sequence length="410" mass="44050">MRIEDGGAPGLNGLPVAEGMSISHWLQTVRSDPLLDHRTTRDLPDSAEAVVIGSGILSNEGETLEALIDYVRTNDVQCDLWTGKTLDVLMDTESASVAAKTFTAFAAAGGDTSKVEVTTTPAEAAKKSRLPGAQAAYAWDAATLHPWKLVAHVIRQCLDLGLNLQTWTPATTITGSAGQWIVHTPRGAITATTVIHATNAYAGALLPEIRGIIEPMPHMCNRVIPPSTFSGSQALQNSYAVIYKDALYSVNPRSTSDGNILIGGSAKNIDRLREYVDEKVDRKTDDRLVDFEPITTSVRQLCDTGFQWDSDLGRRGAPVRYDHAWSGILGMSADTVPFVGTVPGKHGQWMCCGHNGHGMARIFTCAPALAKLIGGATWADTELPDCFQVTKQRLAWLATVVSGVDIRASL</sequence>
<dbReference type="Proteomes" id="UP001565368">
    <property type="component" value="Unassembled WGS sequence"/>
</dbReference>
<accession>A0ABR3PZV2</accession>
<dbReference type="Gene3D" id="3.30.9.10">
    <property type="entry name" value="D-Amino Acid Oxidase, subunit A, domain 2"/>
    <property type="match status" value="1"/>
</dbReference>
<reference evidence="2 3" key="1">
    <citation type="submission" date="2023-08" db="EMBL/GenBank/DDBJ databases">
        <title>Annotated Genome Sequence of Vanrija albida AlHP1.</title>
        <authorList>
            <person name="Herzog R."/>
        </authorList>
    </citation>
    <scope>NUCLEOTIDE SEQUENCE [LARGE SCALE GENOMIC DNA]</scope>
    <source>
        <strain evidence="2 3">AlHP1</strain>
    </source>
</reference>
<dbReference type="GeneID" id="95988371"/>
<dbReference type="Gene3D" id="3.50.50.60">
    <property type="entry name" value="FAD/NAD(P)-binding domain"/>
    <property type="match status" value="1"/>
</dbReference>
<dbReference type="Pfam" id="PF01266">
    <property type="entry name" value="DAO"/>
    <property type="match status" value="1"/>
</dbReference>
<evidence type="ECO:0000313" key="2">
    <source>
        <dbReference type="EMBL" id="KAL1407892.1"/>
    </source>
</evidence>
<organism evidence="2 3">
    <name type="scientific">Vanrija albida</name>
    <dbReference type="NCBI Taxonomy" id="181172"/>
    <lineage>
        <taxon>Eukaryota</taxon>
        <taxon>Fungi</taxon>
        <taxon>Dikarya</taxon>
        <taxon>Basidiomycota</taxon>
        <taxon>Agaricomycotina</taxon>
        <taxon>Tremellomycetes</taxon>
        <taxon>Trichosporonales</taxon>
        <taxon>Trichosporonaceae</taxon>
        <taxon>Vanrija</taxon>
    </lineage>
</organism>
<dbReference type="PANTHER" id="PTHR13847">
    <property type="entry name" value="SARCOSINE DEHYDROGENASE-RELATED"/>
    <property type="match status" value="1"/>
</dbReference>
<dbReference type="PANTHER" id="PTHR13847:SF260">
    <property type="entry name" value="FAD DEPENDENT OXIDOREDUCTASE DOMAIN-CONTAINING PROTEIN"/>
    <property type="match status" value="1"/>
</dbReference>
<dbReference type="InterPro" id="IPR006076">
    <property type="entry name" value="FAD-dep_OxRdtase"/>
</dbReference>
<proteinExistence type="predicted"/>
<gene>
    <name evidence="2" type="ORF">Q8F55_007328</name>
</gene>
<comment type="caution">
    <text evidence="2">The sequence shown here is derived from an EMBL/GenBank/DDBJ whole genome shotgun (WGS) entry which is preliminary data.</text>
</comment>
<feature type="domain" description="FAD dependent oxidoreductase" evidence="1">
    <location>
        <begin position="64"/>
        <end position="371"/>
    </location>
</feature>
<name>A0ABR3PZV2_9TREE</name>
<dbReference type="SUPFAM" id="SSF51905">
    <property type="entry name" value="FAD/NAD(P)-binding domain"/>
    <property type="match status" value="1"/>
</dbReference>